<reference evidence="2 3" key="1">
    <citation type="journal article" date="2017" name="Antonie Van Leeuwenhoek">
        <title>Phylogenomic resolution of the bacterial genus Pantoea and its relationship with Erwinia and Tatumella.</title>
        <authorList>
            <person name="Palmer M."/>
            <person name="Steenkamp E.T."/>
            <person name="Coetzee M.P."/>
            <person name="Chan W.Y."/>
            <person name="van Zyl E."/>
            <person name="De Maayer P."/>
            <person name="Coutinho T.A."/>
            <person name="Blom J."/>
            <person name="Smits T.H."/>
            <person name="Duffy B."/>
            <person name="Venter S.N."/>
        </authorList>
    </citation>
    <scope>NUCLEOTIDE SEQUENCE [LARGE SCALE GENOMIC DNA]</scope>
    <source>
        <strain evidence="2 3">LMG 24534</strain>
    </source>
</reference>
<organism evidence="2 3">
    <name type="scientific">Pantoea conspicua</name>
    <dbReference type="NCBI Taxonomy" id="472705"/>
    <lineage>
        <taxon>Bacteria</taxon>
        <taxon>Pseudomonadati</taxon>
        <taxon>Pseudomonadota</taxon>
        <taxon>Gammaproteobacteria</taxon>
        <taxon>Enterobacterales</taxon>
        <taxon>Erwiniaceae</taxon>
        <taxon>Pantoea</taxon>
    </lineage>
</organism>
<dbReference type="AlphaFoldDB" id="A0A1X1BUL7"/>
<keyword evidence="1" id="KW-0472">Membrane</keyword>
<gene>
    <name evidence="2" type="ORF">HA41_12975</name>
</gene>
<feature type="transmembrane region" description="Helical" evidence="1">
    <location>
        <begin position="24"/>
        <end position="43"/>
    </location>
</feature>
<evidence type="ECO:0008006" key="4">
    <source>
        <dbReference type="Google" id="ProtNLM"/>
    </source>
</evidence>
<dbReference type="STRING" id="472705.GCA_001743465_03901"/>
<accession>A0A1X1BUL7</accession>
<keyword evidence="1" id="KW-0812">Transmembrane</keyword>
<dbReference type="EMBL" id="MLFN01000037">
    <property type="protein sequence ID" value="ORM52115.1"/>
    <property type="molecule type" value="Genomic_DNA"/>
</dbReference>
<name>A0A1X1BUL7_9GAMM</name>
<keyword evidence="3" id="KW-1185">Reference proteome</keyword>
<evidence type="ECO:0000313" key="3">
    <source>
        <dbReference type="Proteomes" id="UP000193933"/>
    </source>
</evidence>
<feature type="transmembrane region" description="Helical" evidence="1">
    <location>
        <begin position="90"/>
        <end position="108"/>
    </location>
</feature>
<dbReference type="InterPro" id="IPR021318">
    <property type="entry name" value="DUF2919"/>
</dbReference>
<evidence type="ECO:0000256" key="1">
    <source>
        <dbReference type="SAM" id="Phobius"/>
    </source>
</evidence>
<sequence length="155" mass="17878">MNINPSPDYLPDEYDGKGQLRLPFLFWLILLLQARTWLLLVMAGASRQQGNDLLALFYPDSQAFWTGLALGLPALAGLLLTGYRTRWPRLWLHWRSVLALSLLVNLLWQGMQFAQGDLLSSPLPLLLMLFDLLALIWLQSNRRLRDCFLPEHHLK</sequence>
<protein>
    <recommendedName>
        <fullName evidence="4">DUF2919 domain-containing protein</fullName>
    </recommendedName>
</protein>
<comment type="caution">
    <text evidence="2">The sequence shown here is derived from an EMBL/GenBank/DDBJ whole genome shotgun (WGS) entry which is preliminary data.</text>
</comment>
<feature type="transmembrane region" description="Helical" evidence="1">
    <location>
        <begin position="120"/>
        <end position="138"/>
    </location>
</feature>
<keyword evidence="1" id="KW-1133">Transmembrane helix</keyword>
<feature type="transmembrane region" description="Helical" evidence="1">
    <location>
        <begin position="63"/>
        <end position="83"/>
    </location>
</feature>
<proteinExistence type="predicted"/>
<dbReference type="RefSeq" id="WP_094121200.1">
    <property type="nucleotide sequence ID" value="NZ_MLFN01000037.1"/>
</dbReference>
<dbReference type="Proteomes" id="UP000193933">
    <property type="component" value="Unassembled WGS sequence"/>
</dbReference>
<dbReference type="OrthoDB" id="6314776at2"/>
<dbReference type="Pfam" id="PF11143">
    <property type="entry name" value="DUF2919"/>
    <property type="match status" value="1"/>
</dbReference>
<evidence type="ECO:0000313" key="2">
    <source>
        <dbReference type="EMBL" id="ORM52115.1"/>
    </source>
</evidence>